<comment type="subcellular location">
    <subcellularLocation>
        <location evidence="1">Membrane</location>
        <topology evidence="1">Multi-pass membrane protein</topology>
    </subcellularLocation>
</comment>
<dbReference type="PANTHER" id="PTHR11706">
    <property type="entry name" value="SOLUTE CARRIER PROTEIN FAMILY 11 MEMBER"/>
    <property type="match status" value="1"/>
</dbReference>
<evidence type="ECO:0000313" key="7">
    <source>
        <dbReference type="EMBL" id="ESQ42461.1"/>
    </source>
</evidence>
<evidence type="ECO:0000256" key="3">
    <source>
        <dbReference type="ARBA" id="ARBA00022692"/>
    </source>
</evidence>
<evidence type="ECO:0000256" key="5">
    <source>
        <dbReference type="ARBA" id="ARBA00023136"/>
    </source>
</evidence>
<keyword evidence="8" id="KW-1185">Reference proteome</keyword>
<sequence>MRYLATIPSLIVALIGGSPGAGKLIIIASMILSYELPFALVPLLNFTSSKTKMGSHANSLLISSVTWLIGGLIKGINIYYLVSSFINLLLHGHMKLVAIVLLGEDTKFNMKLHQSSSSNSDQDSGISKTGL</sequence>
<dbReference type="eggNOG" id="KOG1291">
    <property type="taxonomic scope" value="Eukaryota"/>
</dbReference>
<accession>V4N9J9</accession>
<dbReference type="Pfam" id="PF01566">
    <property type="entry name" value="Nramp"/>
    <property type="match status" value="1"/>
</dbReference>
<keyword evidence="3 6" id="KW-0812">Transmembrane</keyword>
<dbReference type="GO" id="GO:0034755">
    <property type="term" value="P:iron ion transmembrane transport"/>
    <property type="evidence" value="ECO:0007669"/>
    <property type="project" value="TreeGrafter"/>
</dbReference>
<comment type="similarity">
    <text evidence="2">Belongs to the NRAMP (TC 2.A.55) family.</text>
</comment>
<dbReference type="KEGG" id="eus:EUTSA_v10015005mg"/>
<keyword evidence="4 6" id="KW-1133">Transmembrane helix</keyword>
<dbReference type="GO" id="GO:0015086">
    <property type="term" value="F:cadmium ion transmembrane transporter activity"/>
    <property type="evidence" value="ECO:0007669"/>
    <property type="project" value="TreeGrafter"/>
</dbReference>
<evidence type="ECO:0000256" key="2">
    <source>
        <dbReference type="ARBA" id="ARBA00009965"/>
    </source>
</evidence>
<feature type="transmembrane region" description="Helical" evidence="6">
    <location>
        <begin position="30"/>
        <end position="48"/>
    </location>
</feature>
<dbReference type="EMBL" id="KI517464">
    <property type="protein sequence ID" value="ESQ42461.1"/>
    <property type="molecule type" value="Genomic_DNA"/>
</dbReference>
<dbReference type="InterPro" id="IPR001046">
    <property type="entry name" value="NRAMP_fam"/>
</dbReference>
<dbReference type="STRING" id="72664.V4N9J9"/>
<evidence type="ECO:0000256" key="4">
    <source>
        <dbReference type="ARBA" id="ARBA00022989"/>
    </source>
</evidence>
<dbReference type="GO" id="GO:0005886">
    <property type="term" value="C:plasma membrane"/>
    <property type="evidence" value="ECO:0007669"/>
    <property type="project" value="TreeGrafter"/>
</dbReference>
<gene>
    <name evidence="7" type="ORF">EUTSA_v10015005mg</name>
</gene>
<feature type="transmembrane region" description="Helical" evidence="6">
    <location>
        <begin position="60"/>
        <end position="79"/>
    </location>
</feature>
<name>V4N9J9_EUTSA</name>
<proteinExistence type="inferred from homology"/>
<protein>
    <submittedName>
        <fullName evidence="7">Uncharacterized protein</fullName>
    </submittedName>
</protein>
<dbReference type="GO" id="GO:0005384">
    <property type="term" value="F:manganese ion transmembrane transporter activity"/>
    <property type="evidence" value="ECO:0007669"/>
    <property type="project" value="TreeGrafter"/>
</dbReference>
<dbReference type="Gramene" id="ESQ42461">
    <property type="protein sequence ID" value="ESQ42461"/>
    <property type="gene ID" value="EUTSA_v10015005mg"/>
</dbReference>
<organism evidence="7 8">
    <name type="scientific">Eutrema salsugineum</name>
    <name type="common">Saltwater cress</name>
    <name type="synonym">Sisymbrium salsugineum</name>
    <dbReference type="NCBI Taxonomy" id="72664"/>
    <lineage>
        <taxon>Eukaryota</taxon>
        <taxon>Viridiplantae</taxon>
        <taxon>Streptophyta</taxon>
        <taxon>Embryophyta</taxon>
        <taxon>Tracheophyta</taxon>
        <taxon>Spermatophyta</taxon>
        <taxon>Magnoliopsida</taxon>
        <taxon>eudicotyledons</taxon>
        <taxon>Gunneridae</taxon>
        <taxon>Pentapetalae</taxon>
        <taxon>rosids</taxon>
        <taxon>malvids</taxon>
        <taxon>Brassicales</taxon>
        <taxon>Brassicaceae</taxon>
        <taxon>Eutremeae</taxon>
        <taxon>Eutrema</taxon>
    </lineage>
</organism>
<keyword evidence="5 6" id="KW-0472">Membrane</keyword>
<evidence type="ECO:0000313" key="8">
    <source>
        <dbReference type="Proteomes" id="UP000030689"/>
    </source>
</evidence>
<evidence type="ECO:0000256" key="1">
    <source>
        <dbReference type="ARBA" id="ARBA00004141"/>
    </source>
</evidence>
<dbReference type="Proteomes" id="UP000030689">
    <property type="component" value="Unassembled WGS sequence"/>
</dbReference>
<dbReference type="PANTHER" id="PTHR11706:SF108">
    <property type="entry name" value="METAL TRANSPORTER NRAMP6"/>
    <property type="match status" value="1"/>
</dbReference>
<dbReference type="AlphaFoldDB" id="V4N9J9"/>
<reference evidence="7 8" key="1">
    <citation type="journal article" date="2013" name="Front. Plant Sci.">
        <title>The Reference Genome of the Halophytic Plant Eutrema salsugineum.</title>
        <authorList>
            <person name="Yang R."/>
            <person name="Jarvis D.E."/>
            <person name="Chen H."/>
            <person name="Beilstein M.A."/>
            <person name="Grimwood J."/>
            <person name="Jenkins J."/>
            <person name="Shu S."/>
            <person name="Prochnik S."/>
            <person name="Xin M."/>
            <person name="Ma C."/>
            <person name="Schmutz J."/>
            <person name="Wing R.A."/>
            <person name="Mitchell-Olds T."/>
            <person name="Schumaker K.S."/>
            <person name="Wang X."/>
        </authorList>
    </citation>
    <scope>NUCLEOTIDE SEQUENCE [LARGE SCALE GENOMIC DNA]</scope>
</reference>
<evidence type="ECO:0000256" key="6">
    <source>
        <dbReference type="SAM" id="Phobius"/>
    </source>
</evidence>